<keyword evidence="1" id="KW-0812">Transmembrane</keyword>
<dbReference type="RefSeq" id="WP_209943364.1">
    <property type="nucleotide sequence ID" value="NZ_JAGGJU010000003.1"/>
</dbReference>
<dbReference type="Proteomes" id="UP000759443">
    <property type="component" value="Unassembled WGS sequence"/>
</dbReference>
<comment type="caution">
    <text evidence="2">The sequence shown here is derived from an EMBL/GenBank/DDBJ whole genome shotgun (WGS) entry which is preliminary data.</text>
</comment>
<evidence type="ECO:0000313" key="3">
    <source>
        <dbReference type="Proteomes" id="UP000759443"/>
    </source>
</evidence>
<reference evidence="2 3" key="1">
    <citation type="submission" date="2021-03" db="EMBL/GenBank/DDBJ databases">
        <title>Genomic Encyclopedia of Type Strains, Phase IV (KMG-IV): sequencing the most valuable type-strain genomes for metagenomic binning, comparative biology and taxonomic classification.</title>
        <authorList>
            <person name="Goeker M."/>
        </authorList>
    </citation>
    <scope>NUCLEOTIDE SEQUENCE [LARGE SCALE GENOMIC DNA]</scope>
    <source>
        <strain evidence="2 3">DSM 21600</strain>
    </source>
</reference>
<sequence length="66" mass="7277">MIEHMGRRSSVPLRRAADTRMSIGYLGHRGYLFDGSRIAPGRNWTVIIVFGTVLAAPFVVAASLFL</sequence>
<accession>A0ABS4DW86</accession>
<keyword evidence="1" id="KW-1133">Transmembrane helix</keyword>
<proteinExistence type="predicted"/>
<keyword evidence="3" id="KW-1185">Reference proteome</keyword>
<feature type="transmembrane region" description="Helical" evidence="1">
    <location>
        <begin position="44"/>
        <end position="65"/>
    </location>
</feature>
<dbReference type="EMBL" id="JAGGJU010000003">
    <property type="protein sequence ID" value="MBP1849904.1"/>
    <property type="molecule type" value="Genomic_DNA"/>
</dbReference>
<gene>
    <name evidence="2" type="ORF">J2Z17_001325</name>
</gene>
<protein>
    <submittedName>
        <fullName evidence="2">Uncharacterized protein</fullName>
    </submittedName>
</protein>
<keyword evidence="1" id="KW-0472">Membrane</keyword>
<evidence type="ECO:0000256" key="1">
    <source>
        <dbReference type="SAM" id="Phobius"/>
    </source>
</evidence>
<name>A0ABS4DW86_9HYPH</name>
<evidence type="ECO:0000313" key="2">
    <source>
        <dbReference type="EMBL" id="MBP1849904.1"/>
    </source>
</evidence>
<organism evidence="2 3">
    <name type="scientific">Rhizobium halophytocola</name>
    <dbReference type="NCBI Taxonomy" id="735519"/>
    <lineage>
        <taxon>Bacteria</taxon>
        <taxon>Pseudomonadati</taxon>
        <taxon>Pseudomonadota</taxon>
        <taxon>Alphaproteobacteria</taxon>
        <taxon>Hyphomicrobiales</taxon>
        <taxon>Rhizobiaceae</taxon>
        <taxon>Rhizobium/Agrobacterium group</taxon>
        <taxon>Rhizobium</taxon>
    </lineage>
</organism>